<dbReference type="AlphaFoldDB" id="A0A9D6V910"/>
<feature type="non-terminal residue" evidence="1">
    <location>
        <position position="1"/>
    </location>
</feature>
<accession>A0A9D6V910</accession>
<dbReference type="EMBL" id="JACRDE010000445">
    <property type="protein sequence ID" value="MBI5251197.1"/>
    <property type="molecule type" value="Genomic_DNA"/>
</dbReference>
<organism evidence="1 2">
    <name type="scientific">Desulfomonile tiedjei</name>
    <dbReference type="NCBI Taxonomy" id="2358"/>
    <lineage>
        <taxon>Bacteria</taxon>
        <taxon>Pseudomonadati</taxon>
        <taxon>Thermodesulfobacteriota</taxon>
        <taxon>Desulfomonilia</taxon>
        <taxon>Desulfomonilales</taxon>
        <taxon>Desulfomonilaceae</taxon>
        <taxon>Desulfomonile</taxon>
    </lineage>
</organism>
<evidence type="ECO:0000313" key="2">
    <source>
        <dbReference type="Proteomes" id="UP000807825"/>
    </source>
</evidence>
<gene>
    <name evidence="1" type="ORF">HY912_17040</name>
</gene>
<protein>
    <submittedName>
        <fullName evidence="1">Uncharacterized protein</fullName>
    </submittedName>
</protein>
<evidence type="ECO:0000313" key="1">
    <source>
        <dbReference type="EMBL" id="MBI5251197.1"/>
    </source>
</evidence>
<sequence length="163" mass="18586">DSDHSIGSHFYEGQIEGVFTPRTLEDQLVSARTAFQKAFEEMFGVSIHHLQSETVGLIAELQPPIHYTEKENRHVLDVLYKLNIETLDSKQIGALLKANGENPDKLGSLKRLEKLYLTLYPEIDVATILAPFFVLYDMRIAHVHLHSAAEWRKRALRVSAYLT</sequence>
<dbReference type="Proteomes" id="UP000807825">
    <property type="component" value="Unassembled WGS sequence"/>
</dbReference>
<comment type="caution">
    <text evidence="1">The sequence shown here is derived from an EMBL/GenBank/DDBJ whole genome shotgun (WGS) entry which is preliminary data.</text>
</comment>
<reference evidence="1" key="1">
    <citation type="submission" date="2020-07" db="EMBL/GenBank/DDBJ databases">
        <title>Huge and variable diversity of episymbiotic CPR bacteria and DPANN archaea in groundwater ecosystems.</title>
        <authorList>
            <person name="He C.Y."/>
            <person name="Keren R."/>
            <person name="Whittaker M."/>
            <person name="Farag I.F."/>
            <person name="Doudna J."/>
            <person name="Cate J.H.D."/>
            <person name="Banfield J.F."/>
        </authorList>
    </citation>
    <scope>NUCLEOTIDE SEQUENCE</scope>
    <source>
        <strain evidence="1">NC_groundwater_1664_Pr3_B-0.1um_52_9</strain>
    </source>
</reference>
<name>A0A9D6V910_9BACT</name>
<proteinExistence type="predicted"/>